<protein>
    <submittedName>
        <fullName evidence="1">Uncharacterized protein</fullName>
    </submittedName>
</protein>
<evidence type="ECO:0000313" key="2">
    <source>
        <dbReference type="Proteomes" id="UP000824120"/>
    </source>
</evidence>
<dbReference type="EMBL" id="JACXVP010000006">
    <property type="protein sequence ID" value="KAG5603339.1"/>
    <property type="molecule type" value="Genomic_DNA"/>
</dbReference>
<reference evidence="1 2" key="1">
    <citation type="submission" date="2020-09" db="EMBL/GenBank/DDBJ databases">
        <title>De no assembly of potato wild relative species, Solanum commersonii.</title>
        <authorList>
            <person name="Cho K."/>
        </authorList>
    </citation>
    <scope>NUCLEOTIDE SEQUENCE [LARGE SCALE GENOMIC DNA]</scope>
    <source>
        <strain evidence="1">LZ3.2</strain>
        <tissue evidence="1">Leaf</tissue>
    </source>
</reference>
<name>A0A9J5YRF1_SOLCO</name>
<accession>A0A9J5YRF1</accession>
<gene>
    <name evidence="1" type="ORF">H5410_034709</name>
</gene>
<dbReference type="Proteomes" id="UP000824120">
    <property type="component" value="Chromosome 6"/>
</dbReference>
<keyword evidence="2" id="KW-1185">Reference proteome</keyword>
<proteinExistence type="predicted"/>
<dbReference type="AlphaFoldDB" id="A0A9J5YRF1"/>
<comment type="caution">
    <text evidence="1">The sequence shown here is derived from an EMBL/GenBank/DDBJ whole genome shotgun (WGS) entry which is preliminary data.</text>
</comment>
<organism evidence="1 2">
    <name type="scientific">Solanum commersonii</name>
    <name type="common">Commerson's wild potato</name>
    <name type="synonym">Commerson's nightshade</name>
    <dbReference type="NCBI Taxonomy" id="4109"/>
    <lineage>
        <taxon>Eukaryota</taxon>
        <taxon>Viridiplantae</taxon>
        <taxon>Streptophyta</taxon>
        <taxon>Embryophyta</taxon>
        <taxon>Tracheophyta</taxon>
        <taxon>Spermatophyta</taxon>
        <taxon>Magnoliopsida</taxon>
        <taxon>eudicotyledons</taxon>
        <taxon>Gunneridae</taxon>
        <taxon>Pentapetalae</taxon>
        <taxon>asterids</taxon>
        <taxon>lamiids</taxon>
        <taxon>Solanales</taxon>
        <taxon>Solanaceae</taxon>
        <taxon>Solanoideae</taxon>
        <taxon>Solaneae</taxon>
        <taxon>Solanum</taxon>
    </lineage>
</organism>
<sequence>MHLNFTITVLVSKSLKPLVREKHGFFSLVKVRVSVCRRIHSQFNLKRRRFGAAGVDSFGEIWK</sequence>
<evidence type="ECO:0000313" key="1">
    <source>
        <dbReference type="EMBL" id="KAG5603339.1"/>
    </source>
</evidence>